<dbReference type="InterPro" id="IPR007324">
    <property type="entry name" value="Sugar-bd_dom_put"/>
</dbReference>
<dbReference type="PATRIC" id="fig|33935.3.peg.4141"/>
<evidence type="ECO:0000259" key="6">
    <source>
        <dbReference type="Pfam" id="PF21715"/>
    </source>
</evidence>
<dbReference type="Pfam" id="PF04198">
    <property type="entry name" value="Sugar-bind"/>
    <property type="match status" value="1"/>
</dbReference>
<proteinExistence type="inferred from homology"/>
<gene>
    <name evidence="7" type="ORF">ADM90_11145</name>
</gene>
<evidence type="ECO:0000256" key="2">
    <source>
        <dbReference type="ARBA" id="ARBA00023015"/>
    </source>
</evidence>
<sequence length="350" mass="39200">MLTVPEAQQRLLPEMYPLLQLRYRILQTVQLMQPIGRRTLADTLKMTEREIRKETDILREQGLLDSQKSGMVCTDDGEVVIEKLRALVYEWSGLTQLAKQLETHFGIQRVVVVPGDYNEDDTILSLLGKEAALQFMSTAFEGQVVAVTGGKSVASLAQFLHPLETTKDITFVAARGGIGHDMQMQANTLVATFAMQMEAQYRTLFLPEYLSEQAYQALLTEPMVTEMMTFYDHADCVIHGIGSAEEMAIRRNSSPEDLRILEEKGAVSEAFGYYFNTEGEMVHRIRTIGIQLEQVKNSQQVIAVAAGRQKVNAMLSYFKVAPKQTIFITDEAAAKAIAARLPASENSYFE</sequence>
<keyword evidence="4" id="KW-0804">Transcription</keyword>
<dbReference type="Gene3D" id="1.10.10.10">
    <property type="entry name" value="Winged helix-like DNA-binding domain superfamily/Winged helix DNA-binding domain"/>
    <property type="match status" value="1"/>
</dbReference>
<evidence type="ECO:0000256" key="1">
    <source>
        <dbReference type="ARBA" id="ARBA00010466"/>
    </source>
</evidence>
<dbReference type="InterPro" id="IPR036390">
    <property type="entry name" value="WH_DNA-bd_sf"/>
</dbReference>
<evidence type="ECO:0000313" key="7">
    <source>
        <dbReference type="EMBL" id="KOY82188.1"/>
    </source>
</evidence>
<accession>A0A0M9DIM4</accession>
<dbReference type="Gene3D" id="3.40.50.1360">
    <property type="match status" value="1"/>
</dbReference>
<feature type="domain" description="CggR N-terminal DNA binding" evidence="6">
    <location>
        <begin position="19"/>
        <end position="87"/>
    </location>
</feature>
<dbReference type="GO" id="GO:0030246">
    <property type="term" value="F:carbohydrate binding"/>
    <property type="evidence" value="ECO:0007669"/>
    <property type="project" value="InterPro"/>
</dbReference>
<feature type="domain" description="Sugar-binding" evidence="5">
    <location>
        <begin position="92"/>
        <end position="337"/>
    </location>
</feature>
<reference evidence="7 8" key="1">
    <citation type="submission" date="2015-07" db="EMBL/GenBank/DDBJ databases">
        <title>Genome sequencing project for genomic taxonomy and phylogenomics of Bacillus-like bacteria.</title>
        <authorList>
            <person name="Liu B."/>
            <person name="Wang J."/>
            <person name="Zhu Y."/>
            <person name="Liu G."/>
            <person name="Chen Q."/>
            <person name="Chen Z."/>
            <person name="Che J."/>
            <person name="Ge C."/>
            <person name="Shi H."/>
            <person name="Pan Z."/>
            <person name="Liu X."/>
        </authorList>
    </citation>
    <scope>NUCLEOTIDE SEQUENCE [LARGE SCALE GENOMIC DNA]</scope>
    <source>
        <strain evidence="7 8">DSM 54</strain>
    </source>
</reference>
<dbReference type="Proteomes" id="UP000037977">
    <property type="component" value="Unassembled WGS sequence"/>
</dbReference>
<keyword evidence="8" id="KW-1185">Reference proteome</keyword>
<evidence type="ECO:0000259" key="5">
    <source>
        <dbReference type="Pfam" id="PF04198"/>
    </source>
</evidence>
<dbReference type="InterPro" id="IPR037171">
    <property type="entry name" value="NagB/RpiA_transferase-like"/>
</dbReference>
<dbReference type="InterPro" id="IPR051054">
    <property type="entry name" value="SorC_transcr_regulators"/>
</dbReference>
<dbReference type="STRING" id="33935.ADM90_11145"/>
<evidence type="ECO:0000256" key="4">
    <source>
        <dbReference type="ARBA" id="ARBA00023163"/>
    </source>
</evidence>
<keyword evidence="2" id="KW-0805">Transcription regulation</keyword>
<dbReference type="GO" id="GO:0003677">
    <property type="term" value="F:DNA binding"/>
    <property type="evidence" value="ECO:0007669"/>
    <property type="project" value="UniProtKB-KW"/>
</dbReference>
<dbReference type="OrthoDB" id="9793820at2"/>
<keyword evidence="3" id="KW-0238">DNA-binding</keyword>
<dbReference type="EMBL" id="LGCI01000006">
    <property type="protein sequence ID" value="KOY82188.1"/>
    <property type="molecule type" value="Genomic_DNA"/>
</dbReference>
<comment type="similarity">
    <text evidence="1">Belongs to the SorC transcriptional regulatory family.</text>
</comment>
<dbReference type="SUPFAM" id="SSF46785">
    <property type="entry name" value="Winged helix' DNA-binding domain"/>
    <property type="match status" value="1"/>
</dbReference>
<dbReference type="PANTHER" id="PTHR34294:SF5">
    <property type="entry name" value="CENTRAL GLYCOLYTIC GENES REGULATOR"/>
    <property type="match status" value="1"/>
</dbReference>
<comment type="caution">
    <text evidence="7">The sequence shown here is derived from an EMBL/GenBank/DDBJ whole genome shotgun (WGS) entry which is preliminary data.</text>
</comment>
<protein>
    <submittedName>
        <fullName evidence="7">Central glycolytic genes regulator</fullName>
    </submittedName>
</protein>
<dbReference type="SUPFAM" id="SSF100950">
    <property type="entry name" value="NagB/RpiA/CoA transferase-like"/>
    <property type="match status" value="1"/>
</dbReference>
<evidence type="ECO:0000256" key="3">
    <source>
        <dbReference type="ARBA" id="ARBA00023125"/>
    </source>
</evidence>
<organism evidence="7 8">
    <name type="scientific">Lysinibacillus macroides</name>
    <dbReference type="NCBI Taxonomy" id="33935"/>
    <lineage>
        <taxon>Bacteria</taxon>
        <taxon>Bacillati</taxon>
        <taxon>Bacillota</taxon>
        <taxon>Bacilli</taxon>
        <taxon>Bacillales</taxon>
        <taxon>Bacillaceae</taxon>
        <taxon>Lysinibacillus</taxon>
    </lineage>
</organism>
<evidence type="ECO:0000313" key="8">
    <source>
        <dbReference type="Proteomes" id="UP000037977"/>
    </source>
</evidence>
<dbReference type="PANTHER" id="PTHR34294">
    <property type="entry name" value="TRANSCRIPTIONAL REGULATOR-RELATED"/>
    <property type="match status" value="1"/>
</dbReference>
<name>A0A0M9DIM4_9BACI</name>
<dbReference type="AlphaFoldDB" id="A0A0M9DIM4"/>
<dbReference type="InterPro" id="IPR048715">
    <property type="entry name" value="CggR_N"/>
</dbReference>
<dbReference type="Pfam" id="PF21715">
    <property type="entry name" value="CggR_N"/>
    <property type="match status" value="1"/>
</dbReference>
<dbReference type="InterPro" id="IPR036388">
    <property type="entry name" value="WH-like_DNA-bd_sf"/>
</dbReference>
<dbReference type="RefSeq" id="WP_053995088.1">
    <property type="nucleotide sequence ID" value="NZ_CP065643.1"/>
</dbReference>